<reference evidence="1 2" key="1">
    <citation type="journal article" date="2018" name="PLoS ONE">
        <title>The draft genome of Kipferlia bialata reveals reductive genome evolution in fornicate parasites.</title>
        <authorList>
            <person name="Tanifuji G."/>
            <person name="Takabayashi S."/>
            <person name="Kume K."/>
            <person name="Takagi M."/>
            <person name="Nakayama T."/>
            <person name="Kamikawa R."/>
            <person name="Inagaki Y."/>
            <person name="Hashimoto T."/>
        </authorList>
    </citation>
    <scope>NUCLEOTIDE SEQUENCE [LARGE SCALE GENOMIC DNA]</scope>
    <source>
        <strain evidence="1">NY0173</strain>
    </source>
</reference>
<gene>
    <name evidence="1" type="ORF">KIPB_005238</name>
</gene>
<name>A0A391NL41_9EUKA</name>
<evidence type="ECO:0008006" key="3">
    <source>
        <dbReference type="Google" id="ProtNLM"/>
    </source>
</evidence>
<organism evidence="1 2">
    <name type="scientific">Kipferlia bialata</name>
    <dbReference type="NCBI Taxonomy" id="797122"/>
    <lineage>
        <taxon>Eukaryota</taxon>
        <taxon>Metamonada</taxon>
        <taxon>Carpediemonas-like organisms</taxon>
        <taxon>Kipferlia</taxon>
    </lineage>
</organism>
<evidence type="ECO:0000313" key="2">
    <source>
        <dbReference type="Proteomes" id="UP000265618"/>
    </source>
</evidence>
<comment type="caution">
    <text evidence="1">The sequence shown here is derived from an EMBL/GenBank/DDBJ whole genome shotgun (WGS) entry which is preliminary data.</text>
</comment>
<evidence type="ECO:0000313" key="1">
    <source>
        <dbReference type="EMBL" id="GCA62704.1"/>
    </source>
</evidence>
<keyword evidence="2" id="KW-1185">Reference proteome</keyword>
<dbReference type="Gene3D" id="2.120.10.80">
    <property type="entry name" value="Kelch-type beta propeller"/>
    <property type="match status" value="1"/>
</dbReference>
<protein>
    <recommendedName>
        <fullName evidence="3">Kelch-type beta propeller</fullName>
    </recommendedName>
</protein>
<dbReference type="Proteomes" id="UP000265618">
    <property type="component" value="Unassembled WGS sequence"/>
</dbReference>
<proteinExistence type="predicted"/>
<dbReference type="AlphaFoldDB" id="A0A391NL41"/>
<accession>A0A391NL41</accession>
<dbReference type="EMBL" id="BDIP01001204">
    <property type="protein sequence ID" value="GCA62704.1"/>
    <property type="molecule type" value="Genomic_DNA"/>
</dbReference>
<dbReference type="InterPro" id="IPR015915">
    <property type="entry name" value="Kelch-typ_b-propeller"/>
</dbReference>
<dbReference type="SUPFAM" id="SSF117281">
    <property type="entry name" value="Kelch motif"/>
    <property type="match status" value="1"/>
</dbReference>
<sequence length="210" mass="24086">MDGRLLVTDGGYCGHDHRERELLVRSRKAWLLDPYTGEWTTLPQSPVCLFRYYSGVVGGTAHFIGGETHVTYRQGRGWEMEPIEDKDLLYKSHDQSKALVVGQFLVMRRRYRGVEAEGAAPTHLIELVAFDTISGEVEVWESNLDEEKHEYRESVMYSHDTAIVTGNGRLYVLSFDESLLYPDSELEWGINSARRRSFDMVSDADLDQME</sequence>